<sequence>MPADAIPTAEDGSRAAPAAADRALACFGPPGTWPPGLALAVQVALGTTQPAWVAWGPARRTLANDACLPWAANAAAPDLAALWPGAWPALRPA</sequence>
<organism evidence="1 2">
    <name type="scientific">Paracraurococcus ruber</name>
    <dbReference type="NCBI Taxonomy" id="77675"/>
    <lineage>
        <taxon>Bacteria</taxon>
        <taxon>Pseudomonadati</taxon>
        <taxon>Pseudomonadota</taxon>
        <taxon>Alphaproteobacteria</taxon>
        <taxon>Acetobacterales</taxon>
        <taxon>Roseomonadaceae</taxon>
        <taxon>Paracraurococcus</taxon>
    </lineage>
</organism>
<dbReference type="RefSeq" id="WP_408901661.1">
    <property type="nucleotide sequence ID" value="NZ_NRSG01000249.1"/>
</dbReference>
<proteinExistence type="predicted"/>
<dbReference type="Proteomes" id="UP000697995">
    <property type="component" value="Unassembled WGS sequence"/>
</dbReference>
<gene>
    <name evidence="1" type="ORF">CKO45_22970</name>
</gene>
<dbReference type="EMBL" id="NRSG01000249">
    <property type="protein sequence ID" value="MBK1661083.1"/>
    <property type="molecule type" value="Genomic_DNA"/>
</dbReference>
<feature type="non-terminal residue" evidence="1">
    <location>
        <position position="93"/>
    </location>
</feature>
<comment type="caution">
    <text evidence="1">The sequence shown here is derived from an EMBL/GenBank/DDBJ whole genome shotgun (WGS) entry which is preliminary data.</text>
</comment>
<evidence type="ECO:0000313" key="2">
    <source>
        <dbReference type="Proteomes" id="UP000697995"/>
    </source>
</evidence>
<accession>A0ABS1D3L5</accession>
<evidence type="ECO:0000313" key="1">
    <source>
        <dbReference type="EMBL" id="MBK1661083.1"/>
    </source>
</evidence>
<protein>
    <submittedName>
        <fullName evidence="1">Uncharacterized protein</fullName>
    </submittedName>
</protein>
<keyword evidence="2" id="KW-1185">Reference proteome</keyword>
<name>A0ABS1D3L5_9PROT</name>
<reference evidence="1 2" key="1">
    <citation type="journal article" date="2020" name="Microorganisms">
        <title>Osmotic Adaptation and Compatible Solute Biosynthesis of Phototrophic Bacteria as Revealed from Genome Analyses.</title>
        <authorList>
            <person name="Imhoff J.F."/>
            <person name="Rahn T."/>
            <person name="Kunzel S."/>
            <person name="Keller A."/>
            <person name="Neulinger S.C."/>
        </authorList>
    </citation>
    <scope>NUCLEOTIDE SEQUENCE [LARGE SCALE GENOMIC DNA]</scope>
    <source>
        <strain evidence="1 2">DSM 15382</strain>
    </source>
</reference>